<accession>A0A5P1EZ65</accession>
<dbReference type="PANTHER" id="PTHR47446:SF3">
    <property type="entry name" value="RING-TYPE E3 UBIQUITIN TRANSFERASE"/>
    <property type="match status" value="1"/>
</dbReference>
<feature type="compositionally biased region" description="Acidic residues" evidence="8">
    <location>
        <begin position="267"/>
        <end position="283"/>
    </location>
</feature>
<comment type="catalytic activity">
    <reaction evidence="1">
        <text>S-ubiquitinyl-[E2 ubiquitin-conjugating enzyme]-L-cysteine + [acceptor protein]-L-lysine = [E2 ubiquitin-conjugating enzyme]-L-cysteine + N(6)-ubiquitinyl-[acceptor protein]-L-lysine.</text>
        <dbReference type="EC" id="2.3.2.27"/>
    </reaction>
</comment>
<evidence type="ECO:0000256" key="6">
    <source>
        <dbReference type="ARBA" id="ARBA00022737"/>
    </source>
</evidence>
<dbReference type="Pfam" id="PF23628">
    <property type="entry name" value="ARM_LIN_C"/>
    <property type="match status" value="1"/>
</dbReference>
<dbReference type="PROSITE" id="PS50082">
    <property type="entry name" value="WD_REPEATS_2"/>
    <property type="match status" value="2"/>
</dbReference>
<dbReference type="InterPro" id="IPR015943">
    <property type="entry name" value="WD40/YVTN_repeat-like_dom_sf"/>
</dbReference>
<dbReference type="SUPFAM" id="SSF57850">
    <property type="entry name" value="RING/U-box"/>
    <property type="match status" value="1"/>
</dbReference>
<dbReference type="GO" id="GO:0061630">
    <property type="term" value="F:ubiquitin protein ligase activity"/>
    <property type="evidence" value="ECO:0007669"/>
    <property type="project" value="UniProtKB-EC"/>
</dbReference>
<dbReference type="InterPro" id="IPR001680">
    <property type="entry name" value="WD40_rpt"/>
</dbReference>
<keyword evidence="5" id="KW-0808">Transferase</keyword>
<dbReference type="InterPro" id="IPR052858">
    <property type="entry name" value="E3_ubiquitin-ligase_LIN"/>
</dbReference>
<dbReference type="InterPro" id="IPR020472">
    <property type="entry name" value="WD40_PAC1"/>
</dbReference>
<dbReference type="PROSITE" id="PS00678">
    <property type="entry name" value="WD_REPEATS_1"/>
    <property type="match status" value="1"/>
</dbReference>
<feature type="domain" description="U-box" evidence="9">
    <location>
        <begin position="470"/>
        <end position="545"/>
    </location>
</feature>
<evidence type="ECO:0000256" key="7">
    <source>
        <dbReference type="PROSITE-ProRule" id="PRU00221"/>
    </source>
</evidence>
<dbReference type="EMBL" id="CM007384">
    <property type="protein sequence ID" value="ONK71408.1"/>
    <property type="molecule type" value="Genomic_DNA"/>
</dbReference>
<dbReference type="Pfam" id="PF00400">
    <property type="entry name" value="WD40"/>
    <property type="match status" value="3"/>
</dbReference>
<dbReference type="InterPro" id="IPR036322">
    <property type="entry name" value="WD40_repeat_dom_sf"/>
</dbReference>
<evidence type="ECO:0000256" key="8">
    <source>
        <dbReference type="SAM" id="MobiDB-lite"/>
    </source>
</evidence>
<dbReference type="PROSITE" id="PS50294">
    <property type="entry name" value="WD_REPEATS_REGION"/>
    <property type="match status" value="2"/>
</dbReference>
<dbReference type="Pfam" id="PF23654">
    <property type="entry name" value="ARM_LIN_2nd"/>
    <property type="match status" value="1"/>
</dbReference>
<feature type="compositionally biased region" description="Polar residues" evidence="8">
    <location>
        <begin position="422"/>
        <end position="446"/>
    </location>
</feature>
<evidence type="ECO:0000313" key="10">
    <source>
        <dbReference type="EMBL" id="ONK71408.1"/>
    </source>
</evidence>
<gene>
    <name evidence="10" type="ORF">A4U43_C04F8240</name>
</gene>
<dbReference type="PROSITE" id="PS51698">
    <property type="entry name" value="U_BOX"/>
    <property type="match status" value="1"/>
</dbReference>
<dbReference type="CDD" id="cd16664">
    <property type="entry name" value="RING-Ubox_PUB"/>
    <property type="match status" value="1"/>
</dbReference>
<evidence type="ECO:0000256" key="4">
    <source>
        <dbReference type="ARBA" id="ARBA00022574"/>
    </source>
</evidence>
<dbReference type="Pfam" id="PF04564">
    <property type="entry name" value="U-box"/>
    <property type="match status" value="1"/>
</dbReference>
<dbReference type="Gene3D" id="2.130.10.10">
    <property type="entry name" value="YVTN repeat-like/Quinoprotein amine dehydrogenase"/>
    <property type="match status" value="1"/>
</dbReference>
<comment type="pathway">
    <text evidence="2">Protein modification; protein ubiquitination.</text>
</comment>
<dbReference type="PANTHER" id="PTHR47446">
    <property type="entry name" value="RING-TYPE E3 UBIQUITIN TRANSFERASE"/>
    <property type="match status" value="1"/>
</dbReference>
<feature type="compositionally biased region" description="Low complexity" evidence="8">
    <location>
        <begin position="334"/>
        <end position="345"/>
    </location>
</feature>
<dbReference type="SUPFAM" id="SSF50978">
    <property type="entry name" value="WD40 repeat-like"/>
    <property type="match status" value="1"/>
</dbReference>
<dbReference type="EC" id="2.3.2.27" evidence="3"/>
<dbReference type="Pfam" id="PF23568">
    <property type="entry name" value="ARM_LIN"/>
    <property type="match status" value="1"/>
</dbReference>
<dbReference type="Gene3D" id="1.25.10.10">
    <property type="entry name" value="Leucine-rich Repeat Variant"/>
    <property type="match status" value="1"/>
</dbReference>
<dbReference type="InterPro" id="IPR045210">
    <property type="entry name" value="RING-Ubox_PUB"/>
</dbReference>
<proteinExistence type="predicted"/>
<dbReference type="Gene3D" id="3.30.40.10">
    <property type="entry name" value="Zinc/RING finger domain, C3HC4 (zinc finger)"/>
    <property type="match status" value="1"/>
</dbReference>
<dbReference type="InterPro" id="IPR016024">
    <property type="entry name" value="ARM-type_fold"/>
</dbReference>
<name>A0A5P1EZ65_ASPOF</name>
<evidence type="ECO:0000256" key="2">
    <source>
        <dbReference type="ARBA" id="ARBA00004906"/>
    </source>
</evidence>
<dbReference type="GO" id="GO:0016567">
    <property type="term" value="P:protein ubiquitination"/>
    <property type="evidence" value="ECO:0007669"/>
    <property type="project" value="UniProtKB-UniPathway"/>
</dbReference>
<keyword evidence="11" id="KW-1185">Reference proteome</keyword>
<dbReference type="InterPro" id="IPR056514">
    <property type="entry name" value="ARM_LIN_2nd"/>
</dbReference>
<sequence>MLGAPRRRQPETRAGTRQPPSAKYSAPMPAVLANLDWGIDALEDAIATSNLETKLARLDHAERMLQICAMLDPSQFTAGVPNSYLSAWAHLNLAYLYKLRDNSSRDCVVNVLQMFSVDPFFSRIDFAPELWESLFLPHMSSIVGWYTESRHRIVMETIPDPSDLSITVDFDDDLFNESLILSVRPDQGEKLRELEREYAEALDHNTRLYAKYYKEVLAGVAHSLYKIACTYSSSSMFMIVVLSRFSSTAISAQESKESKKLVFVESPVEENESEGDSEGSDIEVLDTATDNMVGLNNMRHNVENVSAQKSGTVRKNHSSSLQGYSPVDSPRTPPKVSSPKSVASLKQESEKLLQLLSNRYTSPLFVAEDSPKTASKVSSPYMSESEPLMHLLSSQSAPLLASPRLRGIPLVNSDDESKTHRNSFSTPRTQAYTNTNDHVSPSSLYSESEDEVSRNSISRPSSEKLTPRTRPPKDFVCPITGQLFKDPVTLETGQTFERRAIEEWLKRGNTTCPITRQLLSLNCLPQTNYVLKRLITSWVEQNAELAQEFSYPDTPSSSLSPISSKDYPLDSATLASFDLPLSQNRTNFVKSDRKSKRFTRSPASNSPTSVISQAASEAILNELKPYTSCLCTSEDLQECEAAVLAVARIWKDSKSDPGIHVYLSKQTILNGFIEVLSASVDREILRTSIYVLSELILADESVADTLTHIDSDFDSIAALLINGLAEAVVLIYLLRPTFSQLSRENLVPSLLQVITNKGEKMDDFKLIMEPKDAAIAILEQILLGGDENRRSMIKDEGAFSTMHSLLVYLQMAPMEKQPAVASLLLQLDLLVEPRKMSIYREEAIDAIIEALKRKDFPVCQIIALETLCSLTGRLTPLGDPMIEAWLLKIAGVNQLYSTVFKEEGPQEGDNVSEETMEEEEKALSKWEKRVAFVLCNHDHGAIFKALEECLRSKSMGMAKSCLVAATWLIHMLSSLPQTGVKMIASRCFLDQFIEVLCSSRNFEEKILATLALKSFISDPDALKELGTYAKCIYKPLRKLKRCSLVVADTLKAIMNLPSVDATEFWSCTELFDIDCTSNGEVLSLVHSKGRLFSSHSDGTIKVWDAGRRGLRSVQEIREHSKAVTCLYVPSSGNKLYSSSLDKTIRVWEITPEEILIVQIHDMKETVQCLTATADLVCYASQGTGVKVYNGSGNPKHVNLGKNVKCLAVEEGNLYCGCTSYSIQEVGLSKCTSTMLYSGTRKLLGKQTILALQIQDGVLYAGGSSVDGTAGKAFSLSTKTAIGSFTTGIDIHCMTVSSDFVFTGTKCGIIEVWLRERLTRVGSIKVGNGSNTKVTTLASDSDGEMLFSGSADGKIQVWALD</sequence>
<evidence type="ECO:0000259" key="9">
    <source>
        <dbReference type="PROSITE" id="PS51698"/>
    </source>
</evidence>
<evidence type="ECO:0000256" key="3">
    <source>
        <dbReference type="ARBA" id="ARBA00012483"/>
    </source>
</evidence>
<dbReference type="Gramene" id="ONK71408">
    <property type="protein sequence ID" value="ONK71408"/>
    <property type="gene ID" value="A4U43_C04F8240"/>
</dbReference>
<dbReference type="UniPathway" id="UPA00143"/>
<dbReference type="InterPro" id="IPR055566">
    <property type="entry name" value="ARM_LIN"/>
</dbReference>
<dbReference type="Proteomes" id="UP000243459">
    <property type="component" value="Chromosome 4"/>
</dbReference>
<evidence type="ECO:0000256" key="5">
    <source>
        <dbReference type="ARBA" id="ARBA00022679"/>
    </source>
</evidence>
<feature type="region of interest" description="Disordered" evidence="8">
    <location>
        <begin position="1"/>
        <end position="25"/>
    </location>
</feature>
<dbReference type="SMART" id="SM00320">
    <property type="entry name" value="WD40"/>
    <property type="match status" value="4"/>
</dbReference>
<dbReference type="InterPro" id="IPR003613">
    <property type="entry name" value="Ubox_domain"/>
</dbReference>
<feature type="repeat" description="WD" evidence="7">
    <location>
        <begin position="1326"/>
        <end position="1360"/>
    </location>
</feature>
<dbReference type="OMA" id="FNKYVKC"/>
<dbReference type="InterPro" id="IPR019775">
    <property type="entry name" value="WD40_repeat_CS"/>
</dbReference>
<evidence type="ECO:0000256" key="1">
    <source>
        <dbReference type="ARBA" id="ARBA00000900"/>
    </source>
</evidence>
<feature type="region of interest" description="Disordered" evidence="8">
    <location>
        <begin position="410"/>
        <end position="472"/>
    </location>
</feature>
<organism evidence="10 11">
    <name type="scientific">Asparagus officinalis</name>
    <name type="common">Garden asparagus</name>
    <dbReference type="NCBI Taxonomy" id="4686"/>
    <lineage>
        <taxon>Eukaryota</taxon>
        <taxon>Viridiplantae</taxon>
        <taxon>Streptophyta</taxon>
        <taxon>Embryophyta</taxon>
        <taxon>Tracheophyta</taxon>
        <taxon>Spermatophyta</taxon>
        <taxon>Magnoliopsida</taxon>
        <taxon>Liliopsida</taxon>
        <taxon>Asparagales</taxon>
        <taxon>Asparagaceae</taxon>
        <taxon>Asparagoideae</taxon>
        <taxon>Asparagus</taxon>
    </lineage>
</organism>
<feature type="repeat" description="WD" evidence="7">
    <location>
        <begin position="1116"/>
        <end position="1157"/>
    </location>
</feature>
<feature type="region of interest" description="Disordered" evidence="8">
    <location>
        <begin position="264"/>
        <end position="283"/>
    </location>
</feature>
<keyword evidence="6" id="KW-0677">Repeat</keyword>
<dbReference type="SUPFAM" id="SSF48371">
    <property type="entry name" value="ARM repeat"/>
    <property type="match status" value="1"/>
</dbReference>
<feature type="region of interest" description="Disordered" evidence="8">
    <location>
        <begin position="305"/>
        <end position="345"/>
    </location>
</feature>
<dbReference type="InterPro" id="IPR056512">
    <property type="entry name" value="LIN_N"/>
</dbReference>
<dbReference type="SMART" id="SM00504">
    <property type="entry name" value="Ubox"/>
    <property type="match status" value="1"/>
</dbReference>
<protein>
    <recommendedName>
        <fullName evidence="3">RING-type E3 ubiquitin transferase</fullName>
        <ecNumber evidence="3">2.3.2.27</ecNumber>
    </recommendedName>
</protein>
<evidence type="ECO:0000313" key="11">
    <source>
        <dbReference type="Proteomes" id="UP000243459"/>
    </source>
</evidence>
<keyword evidence="4 7" id="KW-0853">WD repeat</keyword>
<dbReference type="InterPro" id="IPR013083">
    <property type="entry name" value="Znf_RING/FYVE/PHD"/>
</dbReference>
<reference evidence="11" key="1">
    <citation type="journal article" date="2017" name="Nat. Commun.">
        <title>The asparagus genome sheds light on the origin and evolution of a young Y chromosome.</title>
        <authorList>
            <person name="Harkess A."/>
            <person name="Zhou J."/>
            <person name="Xu C."/>
            <person name="Bowers J.E."/>
            <person name="Van der Hulst R."/>
            <person name="Ayyampalayam S."/>
            <person name="Mercati F."/>
            <person name="Riccardi P."/>
            <person name="McKain M.R."/>
            <person name="Kakrana A."/>
            <person name="Tang H."/>
            <person name="Ray J."/>
            <person name="Groenendijk J."/>
            <person name="Arikit S."/>
            <person name="Mathioni S.M."/>
            <person name="Nakano M."/>
            <person name="Shan H."/>
            <person name="Telgmann-Rauber A."/>
            <person name="Kanno A."/>
            <person name="Yue Z."/>
            <person name="Chen H."/>
            <person name="Li W."/>
            <person name="Chen Y."/>
            <person name="Xu X."/>
            <person name="Zhang Y."/>
            <person name="Luo S."/>
            <person name="Chen H."/>
            <person name="Gao J."/>
            <person name="Mao Z."/>
            <person name="Pires J.C."/>
            <person name="Luo M."/>
            <person name="Kudrna D."/>
            <person name="Wing R.A."/>
            <person name="Meyers B.C."/>
            <person name="Yi K."/>
            <person name="Kong H."/>
            <person name="Lavrijsen P."/>
            <person name="Sunseri F."/>
            <person name="Falavigna A."/>
            <person name="Ye Y."/>
            <person name="Leebens-Mack J.H."/>
            <person name="Chen G."/>
        </authorList>
    </citation>
    <scope>NUCLEOTIDE SEQUENCE [LARGE SCALE GENOMIC DNA]</scope>
    <source>
        <strain evidence="11">cv. DH0086</strain>
    </source>
</reference>
<dbReference type="PRINTS" id="PR00320">
    <property type="entry name" value="GPROTEINBRPT"/>
</dbReference>
<dbReference type="InterPro" id="IPR011989">
    <property type="entry name" value="ARM-like"/>
</dbReference>